<evidence type="ECO:0000313" key="4">
    <source>
        <dbReference type="Proteomes" id="UP001058860"/>
    </source>
</evidence>
<gene>
    <name evidence="3" type="ORF">LRS13_12870</name>
</gene>
<dbReference type="PROSITE" id="PS50146">
    <property type="entry name" value="DAGK"/>
    <property type="match status" value="1"/>
</dbReference>
<feature type="domain" description="DAGKc" evidence="2">
    <location>
        <begin position="128"/>
        <end position="255"/>
    </location>
</feature>
<keyword evidence="1" id="KW-1133">Transmembrane helix</keyword>
<feature type="transmembrane region" description="Helical" evidence="1">
    <location>
        <begin position="66"/>
        <end position="86"/>
    </location>
</feature>
<feature type="transmembrane region" description="Helical" evidence="1">
    <location>
        <begin position="38"/>
        <end position="59"/>
    </location>
</feature>
<dbReference type="InterPro" id="IPR001206">
    <property type="entry name" value="Diacylglycerol_kinase_cat_dom"/>
</dbReference>
<dbReference type="Proteomes" id="UP001058860">
    <property type="component" value="Chromosome"/>
</dbReference>
<name>A0ABY5PB05_9ACTN</name>
<reference evidence="4" key="1">
    <citation type="submission" date="2021-11" db="EMBL/GenBank/DDBJ databases">
        <title>Cultivation dependent microbiological survey of springs from the worlds oldest radium mine currently devoted to the extraction of radon-saturated water.</title>
        <authorList>
            <person name="Kapinusova G."/>
            <person name="Smrhova T."/>
            <person name="Strejcek M."/>
            <person name="Suman J."/>
            <person name="Jani K."/>
            <person name="Pajer P."/>
            <person name="Uhlik O."/>
        </authorList>
    </citation>
    <scope>NUCLEOTIDE SEQUENCE [LARGE SCALE GENOMIC DNA]</scope>
    <source>
        <strain evidence="4">J379</strain>
    </source>
</reference>
<keyword evidence="4" id="KW-1185">Reference proteome</keyword>
<keyword evidence="3" id="KW-0808">Transferase</keyword>
<organism evidence="3 4">
    <name type="scientific">Svornostia abyssi</name>
    <dbReference type="NCBI Taxonomy" id="2898438"/>
    <lineage>
        <taxon>Bacteria</taxon>
        <taxon>Bacillati</taxon>
        <taxon>Actinomycetota</taxon>
        <taxon>Thermoleophilia</taxon>
        <taxon>Solirubrobacterales</taxon>
        <taxon>Baekduiaceae</taxon>
        <taxon>Svornostia</taxon>
    </lineage>
</organism>
<evidence type="ECO:0000259" key="2">
    <source>
        <dbReference type="PROSITE" id="PS50146"/>
    </source>
</evidence>
<evidence type="ECO:0000313" key="3">
    <source>
        <dbReference type="EMBL" id="UUY01625.1"/>
    </source>
</evidence>
<accession>A0ABY5PB05</accession>
<sequence>MHSPAAPTLRQRALAALALVAALGAVLTQVHIATRSFPWGLVAAALAFAGLWAGWQALVRRGMRQLGAIVVAIVALTASIAILLANNAVLELAGSAVLLVLALGAARRALGVDVRALNGVSPPGTPVGPAIRGVLLINPKSGDGRIPADDLAAAAREHGATPVVLGPDDDLRELAERAAADGADVLGMAGGDGSQALVASVAAAHGLSYVCVPSGTRNHFALDLGVDRTDAVGAVAAFGDAVERRVDLGRVNGRPFVNNASLGVYASIVQADGYRERKLGTAAEMLPQMLGPQADGFDLHYRSPHGDEDGSAQLIFVANNRYTLDAGPGFGTRARLDAGALRIVAAQMRTPAQATELMARVAAGRGPGMHGWREWSTATFDVDSSDEIEVAVDGEALRLAPPLRFSIDAGALRARIAPAHPGVSPAGMARARGKTMLQRLLNTMRGRVAR</sequence>
<keyword evidence="3" id="KW-0418">Kinase</keyword>
<dbReference type="Pfam" id="PF00781">
    <property type="entry name" value="DAGK_cat"/>
    <property type="match status" value="1"/>
</dbReference>
<evidence type="ECO:0000256" key="1">
    <source>
        <dbReference type="SAM" id="Phobius"/>
    </source>
</evidence>
<dbReference type="RefSeq" id="WP_353862178.1">
    <property type="nucleotide sequence ID" value="NZ_CP088295.1"/>
</dbReference>
<dbReference type="InterPro" id="IPR017438">
    <property type="entry name" value="ATP-NAD_kinase_N"/>
</dbReference>
<dbReference type="InterPro" id="IPR016064">
    <property type="entry name" value="NAD/diacylglycerol_kinase_sf"/>
</dbReference>
<dbReference type="GO" id="GO:0016301">
    <property type="term" value="F:kinase activity"/>
    <property type="evidence" value="ECO:0007669"/>
    <property type="project" value="UniProtKB-KW"/>
</dbReference>
<dbReference type="Gene3D" id="3.40.50.10330">
    <property type="entry name" value="Probable inorganic polyphosphate/atp-NAD kinase, domain 1"/>
    <property type="match status" value="1"/>
</dbReference>
<dbReference type="EMBL" id="CP088295">
    <property type="protein sequence ID" value="UUY01625.1"/>
    <property type="molecule type" value="Genomic_DNA"/>
</dbReference>
<keyword evidence="1" id="KW-0472">Membrane</keyword>
<dbReference type="SUPFAM" id="SSF111331">
    <property type="entry name" value="NAD kinase/diacylglycerol kinase-like"/>
    <property type="match status" value="1"/>
</dbReference>
<protein>
    <submittedName>
        <fullName evidence="3">Diacylglycerol kinase</fullName>
    </submittedName>
</protein>
<proteinExistence type="predicted"/>
<dbReference type="Gene3D" id="2.60.200.40">
    <property type="match status" value="1"/>
</dbReference>
<keyword evidence="1" id="KW-0812">Transmembrane</keyword>